<evidence type="ECO:0000256" key="6">
    <source>
        <dbReference type="ARBA" id="ARBA00022833"/>
    </source>
</evidence>
<reference evidence="13" key="1">
    <citation type="submission" date="2013-05" db="EMBL/GenBank/DDBJ databases">
        <authorList>
            <person name="Yim A.K.Y."/>
            <person name="Chan T.F."/>
            <person name="Ji K.M."/>
            <person name="Liu X.Y."/>
            <person name="Zhou J.W."/>
            <person name="Li R.Q."/>
            <person name="Yang K.Y."/>
            <person name="Li J."/>
            <person name="Li M."/>
            <person name="Law P.T.W."/>
            <person name="Wu Y.L."/>
            <person name="Cai Z.L."/>
            <person name="Qin H."/>
            <person name="Bao Y."/>
            <person name="Leung R.K.K."/>
            <person name="Ng P.K.S."/>
            <person name="Zou J."/>
            <person name="Zhong X.J."/>
            <person name="Ran P.X."/>
            <person name="Zhong N.S."/>
            <person name="Liu Z.G."/>
            <person name="Tsui S.K.W."/>
        </authorList>
    </citation>
    <scope>NUCLEOTIDE SEQUENCE</scope>
    <source>
        <strain evidence="13">Derf</strain>
        <tissue evidence="13">Whole organism</tissue>
    </source>
</reference>
<comment type="catalytic activity">
    <reaction evidence="11">
        <text>a phosphate monoester + H2O = an alcohol + phosphate</text>
        <dbReference type="Rhea" id="RHEA:15017"/>
        <dbReference type="ChEBI" id="CHEBI:15377"/>
        <dbReference type="ChEBI" id="CHEBI:30879"/>
        <dbReference type="ChEBI" id="CHEBI:43474"/>
        <dbReference type="ChEBI" id="CHEBI:67140"/>
        <dbReference type="EC" id="3.1.3.1"/>
    </reaction>
</comment>
<evidence type="ECO:0000256" key="3">
    <source>
        <dbReference type="ARBA" id="ARBA00022553"/>
    </source>
</evidence>
<feature type="binding site" evidence="9">
    <location>
        <position position="61"/>
    </location>
    <ligand>
        <name>Zn(2+)</name>
        <dbReference type="ChEBI" id="CHEBI:29105"/>
        <label>2</label>
    </ligand>
</feature>
<sequence length="513" mass="57762">MMNFSLFFYLCFFLVNWISCSNHKDPVYWRELSRNALYHSKTFLSDDDIKQAKNVIIFLGDGMGMPSISAARLLKRQITNKNDDHLVFEQFDHTALIQTYNIDYAVPDSAGTGTAFCTGVKTNRGTIGVNGNVNYKDTNCELLQENIVETVFEKAAKSGKSVGFVTTASITDATPAATYAHVSSRYDESSSSLNDDKCKDIALQLIEDHTEYRVMLGGGRKNFLPKGKEVGKREDNRDLFEEWQYKLGNQTNHHHYEFVSTKQELSEIDYDKVDYLLGSFCENHMKFDKELKNDTSETEPTIEEMTVAALQILKKNKNGFFLMVEGAKIDKAHHTNQAFYSLHDLLAFEKAIIKAQSMVNLKETLIIVTADHSHSFTHSGSSLMTNDLFGFSDYTDRDGKNFTSLIYSTGPGYKESRNYTEKEIKQIDFAQISAVPLDSATHGGDDVAAYATGPGSNLLRGSQEQTYIAHLMEFASCIGDYEHEPHCSGCKMLICSTVIIMIVFISHLIRFSF</sequence>
<feature type="signal peptide" evidence="12">
    <location>
        <begin position="1"/>
        <end position="20"/>
    </location>
</feature>
<organism evidence="13 14">
    <name type="scientific">Dermatophagoides farinae</name>
    <name type="common">American house dust mite</name>
    <dbReference type="NCBI Taxonomy" id="6954"/>
    <lineage>
        <taxon>Eukaryota</taxon>
        <taxon>Metazoa</taxon>
        <taxon>Ecdysozoa</taxon>
        <taxon>Arthropoda</taxon>
        <taxon>Chelicerata</taxon>
        <taxon>Arachnida</taxon>
        <taxon>Acari</taxon>
        <taxon>Acariformes</taxon>
        <taxon>Sarcoptiformes</taxon>
        <taxon>Astigmata</taxon>
        <taxon>Psoroptidia</taxon>
        <taxon>Analgoidea</taxon>
        <taxon>Pyroglyphidae</taxon>
        <taxon>Dermatophagoidinae</taxon>
        <taxon>Dermatophagoides</taxon>
    </lineage>
</organism>
<keyword evidence="4 9" id="KW-0479">Metal-binding</keyword>
<dbReference type="PANTHER" id="PTHR11596">
    <property type="entry name" value="ALKALINE PHOSPHATASE"/>
    <property type="match status" value="1"/>
</dbReference>
<feature type="binding site" evidence="9">
    <location>
        <position position="371"/>
    </location>
    <ligand>
        <name>Zn(2+)</name>
        <dbReference type="ChEBI" id="CHEBI:29105"/>
        <label>2</label>
    </ligand>
</feature>
<accession>A0A922IDK6</accession>
<feature type="chain" id="PRO_5037126799" description="Alkaline phosphatase" evidence="12">
    <location>
        <begin position="21"/>
        <end position="513"/>
    </location>
</feature>
<evidence type="ECO:0000313" key="14">
    <source>
        <dbReference type="Proteomes" id="UP000790347"/>
    </source>
</evidence>
<evidence type="ECO:0000256" key="9">
    <source>
        <dbReference type="PIRSR" id="PIRSR601952-2"/>
    </source>
</evidence>
<feature type="binding site" evidence="9">
    <location>
        <position position="61"/>
    </location>
    <ligand>
        <name>Mg(2+)</name>
        <dbReference type="ChEBI" id="CHEBI:18420"/>
    </ligand>
</feature>
<keyword evidence="3" id="KW-0597">Phosphoprotein</keyword>
<gene>
    <name evidence="13" type="ORF">DERF_003385</name>
</gene>
<dbReference type="InterPro" id="IPR018299">
    <property type="entry name" value="Alkaline_phosphatase_AS"/>
</dbReference>
<evidence type="ECO:0000256" key="10">
    <source>
        <dbReference type="RuleBase" id="RU003946"/>
    </source>
</evidence>
<dbReference type="GO" id="GO:0004035">
    <property type="term" value="F:alkaline phosphatase activity"/>
    <property type="evidence" value="ECO:0007669"/>
    <property type="project" value="UniProtKB-EC"/>
</dbReference>
<keyword evidence="6 9" id="KW-0862">Zinc</keyword>
<feature type="binding site" evidence="9">
    <location>
        <position position="330"/>
    </location>
    <ligand>
        <name>Zn(2+)</name>
        <dbReference type="ChEBI" id="CHEBI:29105"/>
        <label>2</label>
    </ligand>
</feature>
<dbReference type="InterPro" id="IPR001952">
    <property type="entry name" value="Alkaline_phosphatase"/>
</dbReference>
<dbReference type="CDD" id="cd16012">
    <property type="entry name" value="ALP"/>
    <property type="match status" value="1"/>
</dbReference>
<keyword evidence="7 9" id="KW-0460">Magnesium</keyword>
<reference evidence="13" key="2">
    <citation type="journal article" date="2022" name="Res Sq">
        <title>Comparative Genomics Reveals Insights into the Divergent Evolution of Astigmatic Mites and Household Pest Adaptations.</title>
        <authorList>
            <person name="Xiong Q."/>
            <person name="Wan A.T.-Y."/>
            <person name="Liu X.-Y."/>
            <person name="Fung C.S.-H."/>
            <person name="Xiao X."/>
            <person name="Malainual N."/>
            <person name="Hou J."/>
            <person name="Wang L."/>
            <person name="Wang M."/>
            <person name="Yang K."/>
            <person name="Cui Y."/>
            <person name="Leung E."/>
            <person name="Nong W."/>
            <person name="Shin S.-K."/>
            <person name="Au S."/>
            <person name="Jeong K.Y."/>
            <person name="Chew F.T."/>
            <person name="Hui J."/>
            <person name="Leung T.F."/>
            <person name="Tungtrongchitr A."/>
            <person name="Zhong N."/>
            <person name="Liu Z."/>
            <person name="Tsui S."/>
        </authorList>
    </citation>
    <scope>NUCLEOTIDE SEQUENCE</scope>
    <source>
        <strain evidence="13">Derf</strain>
        <tissue evidence="13">Whole organism</tissue>
    </source>
</reference>
<dbReference type="Proteomes" id="UP000790347">
    <property type="component" value="Unassembled WGS sequence"/>
</dbReference>
<feature type="binding site" evidence="9">
    <location>
        <position position="442"/>
    </location>
    <ligand>
        <name>Zn(2+)</name>
        <dbReference type="ChEBI" id="CHEBI:29105"/>
        <label>2</label>
    </ligand>
</feature>
<feature type="active site" description="Phosphoserine intermediate" evidence="8">
    <location>
        <position position="109"/>
    </location>
</feature>
<evidence type="ECO:0000313" key="13">
    <source>
        <dbReference type="EMBL" id="KAH9529504.1"/>
    </source>
</evidence>
<dbReference type="GO" id="GO:0046872">
    <property type="term" value="F:metal ion binding"/>
    <property type="evidence" value="ECO:0007669"/>
    <property type="project" value="UniProtKB-KW"/>
</dbReference>
<dbReference type="Pfam" id="PF00245">
    <property type="entry name" value="Alk_phosphatase"/>
    <property type="match status" value="1"/>
</dbReference>
<keyword evidence="14" id="KW-1185">Reference proteome</keyword>
<evidence type="ECO:0000256" key="4">
    <source>
        <dbReference type="ARBA" id="ARBA00022723"/>
    </source>
</evidence>
<name>A0A922IDK6_DERFA</name>
<dbReference type="InterPro" id="IPR017850">
    <property type="entry name" value="Alkaline_phosphatase_core_sf"/>
</dbReference>
<feature type="binding site" evidence="9">
    <location>
        <position position="174"/>
    </location>
    <ligand>
        <name>Mg(2+)</name>
        <dbReference type="ChEBI" id="CHEBI:18420"/>
    </ligand>
</feature>
<evidence type="ECO:0000256" key="12">
    <source>
        <dbReference type="SAM" id="SignalP"/>
    </source>
</evidence>
<evidence type="ECO:0000256" key="5">
    <source>
        <dbReference type="ARBA" id="ARBA00022801"/>
    </source>
</evidence>
<dbReference type="AlphaFoldDB" id="A0A922IDK6"/>
<evidence type="ECO:0000256" key="7">
    <source>
        <dbReference type="ARBA" id="ARBA00022842"/>
    </source>
</evidence>
<evidence type="ECO:0000256" key="1">
    <source>
        <dbReference type="ARBA" id="ARBA00005984"/>
    </source>
</evidence>
<dbReference type="Gene3D" id="3.40.720.10">
    <property type="entry name" value="Alkaline Phosphatase, subunit A"/>
    <property type="match status" value="1"/>
</dbReference>
<comment type="caution">
    <text evidence="13">The sequence shown here is derived from an EMBL/GenBank/DDBJ whole genome shotgun (WGS) entry which is preliminary data.</text>
</comment>
<dbReference type="EC" id="3.1.3.1" evidence="2 11"/>
<protein>
    <recommendedName>
        <fullName evidence="2 11">Alkaline phosphatase</fullName>
        <ecNumber evidence="2 11">3.1.3.1</ecNumber>
    </recommendedName>
</protein>
<feature type="binding site" evidence="9">
    <location>
        <position position="172"/>
    </location>
    <ligand>
        <name>Mg(2+)</name>
        <dbReference type="ChEBI" id="CHEBI:18420"/>
    </ligand>
</feature>
<keyword evidence="5 11" id="KW-0378">Hydrolase</keyword>
<dbReference type="SUPFAM" id="SSF53649">
    <property type="entry name" value="Alkaline phosphatase-like"/>
    <property type="match status" value="1"/>
</dbReference>
<dbReference type="PRINTS" id="PR00113">
    <property type="entry name" value="ALKPHPHTASE"/>
</dbReference>
<dbReference type="PROSITE" id="PS00123">
    <property type="entry name" value="ALKALINE_PHOSPHATASE"/>
    <property type="match status" value="1"/>
</dbReference>
<comment type="similarity">
    <text evidence="1 10">Belongs to the alkaline phosphatase family.</text>
</comment>
<evidence type="ECO:0000256" key="11">
    <source>
        <dbReference type="RuleBase" id="RU003947"/>
    </source>
</evidence>
<dbReference type="EMBL" id="ASGP02000001">
    <property type="protein sequence ID" value="KAH9529504.1"/>
    <property type="molecule type" value="Genomic_DNA"/>
</dbReference>
<comment type="cofactor">
    <cofactor evidence="9">
        <name>Mg(2+)</name>
        <dbReference type="ChEBI" id="CHEBI:18420"/>
    </cofactor>
    <text evidence="9">Binds 1 Mg(2+) ion.</text>
</comment>
<evidence type="ECO:0000256" key="8">
    <source>
        <dbReference type="PIRSR" id="PIRSR601952-1"/>
    </source>
</evidence>
<feature type="binding site" evidence="9">
    <location>
        <position position="334"/>
    </location>
    <ligand>
        <name>Zn(2+)</name>
        <dbReference type="ChEBI" id="CHEBI:29105"/>
        <label>2</label>
    </ligand>
</feature>
<dbReference type="SMART" id="SM00098">
    <property type="entry name" value="alkPPc"/>
    <property type="match status" value="1"/>
</dbReference>
<feature type="binding site" evidence="9">
    <location>
        <position position="372"/>
    </location>
    <ligand>
        <name>Zn(2+)</name>
        <dbReference type="ChEBI" id="CHEBI:29105"/>
        <label>2</label>
    </ligand>
</feature>
<comment type="cofactor">
    <cofactor evidence="9">
        <name>Zn(2+)</name>
        <dbReference type="ChEBI" id="CHEBI:29105"/>
    </cofactor>
    <text evidence="9">Binds 2 Zn(2+) ions.</text>
</comment>
<feature type="binding site" evidence="9">
    <location>
        <position position="325"/>
    </location>
    <ligand>
        <name>Mg(2+)</name>
        <dbReference type="ChEBI" id="CHEBI:18420"/>
    </ligand>
</feature>
<evidence type="ECO:0000256" key="2">
    <source>
        <dbReference type="ARBA" id="ARBA00012647"/>
    </source>
</evidence>
<dbReference type="PANTHER" id="PTHR11596:SF5">
    <property type="entry name" value="ALKALINE PHOSPHATASE"/>
    <property type="match status" value="1"/>
</dbReference>
<keyword evidence="12" id="KW-0732">Signal</keyword>
<proteinExistence type="inferred from homology"/>